<protein>
    <submittedName>
        <fullName evidence="2">Alpha/beta-hydrolase</fullName>
    </submittedName>
</protein>
<proteinExistence type="predicted"/>
<dbReference type="EMBL" id="ML995846">
    <property type="protein sequence ID" value="KAF2768243.1"/>
    <property type="molecule type" value="Genomic_DNA"/>
</dbReference>
<name>A0A6G1L5N1_9PEZI</name>
<dbReference type="SUPFAM" id="SSF53474">
    <property type="entry name" value="alpha/beta-Hydrolases"/>
    <property type="match status" value="1"/>
</dbReference>
<gene>
    <name evidence="2" type="ORF">EJ03DRAFT_122796</name>
</gene>
<reference evidence="2" key="1">
    <citation type="journal article" date="2020" name="Stud. Mycol.">
        <title>101 Dothideomycetes genomes: a test case for predicting lifestyles and emergence of pathogens.</title>
        <authorList>
            <person name="Haridas S."/>
            <person name="Albert R."/>
            <person name="Binder M."/>
            <person name="Bloem J."/>
            <person name="Labutti K."/>
            <person name="Salamov A."/>
            <person name="Andreopoulos B."/>
            <person name="Baker S."/>
            <person name="Barry K."/>
            <person name="Bills G."/>
            <person name="Bluhm B."/>
            <person name="Cannon C."/>
            <person name="Castanera R."/>
            <person name="Culley D."/>
            <person name="Daum C."/>
            <person name="Ezra D."/>
            <person name="Gonzalez J."/>
            <person name="Henrissat B."/>
            <person name="Kuo A."/>
            <person name="Liang C."/>
            <person name="Lipzen A."/>
            <person name="Lutzoni F."/>
            <person name="Magnuson J."/>
            <person name="Mondo S."/>
            <person name="Nolan M."/>
            <person name="Ohm R."/>
            <person name="Pangilinan J."/>
            <person name="Park H.-J."/>
            <person name="Ramirez L."/>
            <person name="Alfaro M."/>
            <person name="Sun H."/>
            <person name="Tritt A."/>
            <person name="Yoshinaga Y."/>
            <person name="Zwiers L.-H."/>
            <person name="Turgeon B."/>
            <person name="Goodwin S."/>
            <person name="Spatafora J."/>
            <person name="Crous P."/>
            <person name="Grigoriev I."/>
        </authorList>
    </citation>
    <scope>NUCLEOTIDE SEQUENCE</scope>
    <source>
        <strain evidence="2">CBS 116005</strain>
    </source>
</reference>
<feature type="domain" description="AB hydrolase-1" evidence="1">
    <location>
        <begin position="41"/>
        <end position="250"/>
    </location>
</feature>
<dbReference type="Gene3D" id="3.40.50.1820">
    <property type="entry name" value="alpha/beta hydrolase"/>
    <property type="match status" value="1"/>
</dbReference>
<evidence type="ECO:0000313" key="3">
    <source>
        <dbReference type="Proteomes" id="UP000799436"/>
    </source>
</evidence>
<dbReference type="Proteomes" id="UP000799436">
    <property type="component" value="Unassembled WGS sequence"/>
</dbReference>
<dbReference type="OrthoDB" id="294702at2759"/>
<dbReference type="Pfam" id="PF12697">
    <property type="entry name" value="Abhydrolase_6"/>
    <property type="match status" value="1"/>
</dbReference>
<evidence type="ECO:0000259" key="1">
    <source>
        <dbReference type="Pfam" id="PF12697"/>
    </source>
</evidence>
<dbReference type="GO" id="GO:0016787">
    <property type="term" value="F:hydrolase activity"/>
    <property type="evidence" value="ECO:0007669"/>
    <property type="project" value="UniProtKB-KW"/>
</dbReference>
<evidence type="ECO:0000313" key="2">
    <source>
        <dbReference type="EMBL" id="KAF2768243.1"/>
    </source>
</evidence>
<dbReference type="AlphaFoldDB" id="A0A6G1L5N1"/>
<accession>A0A6G1L5N1</accession>
<dbReference type="InterPro" id="IPR029058">
    <property type="entry name" value="AB_hydrolase_fold"/>
</dbReference>
<keyword evidence="3" id="KW-1185">Reference proteome</keyword>
<sequence length="323" mass="35834">MVLLSNNPWATEDRHGLVDIGSHKLHISSSGRPRGPGDAVVLFSSGGGAPAVMYIRLQRMLRKHARVAFHDRSGYDRSDRGLHAILTAQQAADDLKNLLAVIRVGPSYVLIGHSYGGICARAFLEAVPSGSVTGMVLADTAFELMLVLHEPKIPHPSLEAIGAGIDFAELTNLRAESALTYDEWRELLDALERTQAAAKAEDNRGSAWTLAQAQQFRNHALGPYPLVVICCNPALDYRKLYEAVLQRGQGTEVERKEALHFIERFGLFLDIVAAAQLRLTDGDRLRKYVQWLNVGHDDIIRRPGLYVDQVLWVLEQQQMSRKA</sequence>
<organism evidence="2 3">
    <name type="scientific">Teratosphaeria nubilosa</name>
    <dbReference type="NCBI Taxonomy" id="161662"/>
    <lineage>
        <taxon>Eukaryota</taxon>
        <taxon>Fungi</taxon>
        <taxon>Dikarya</taxon>
        <taxon>Ascomycota</taxon>
        <taxon>Pezizomycotina</taxon>
        <taxon>Dothideomycetes</taxon>
        <taxon>Dothideomycetidae</taxon>
        <taxon>Mycosphaerellales</taxon>
        <taxon>Teratosphaeriaceae</taxon>
        <taxon>Teratosphaeria</taxon>
    </lineage>
</organism>
<dbReference type="InterPro" id="IPR000073">
    <property type="entry name" value="AB_hydrolase_1"/>
</dbReference>
<keyword evidence="2" id="KW-0378">Hydrolase</keyword>